<evidence type="ECO:0000256" key="1">
    <source>
        <dbReference type="SAM" id="MobiDB-lite"/>
    </source>
</evidence>
<dbReference type="AlphaFoldDB" id="R0K7Q9"/>
<name>R0K7Q9_EXST2</name>
<gene>
    <name evidence="2" type="ORF">SETTUDRAFT_33326</name>
</gene>
<feature type="compositionally biased region" description="Acidic residues" evidence="1">
    <location>
        <begin position="146"/>
        <end position="155"/>
    </location>
</feature>
<keyword evidence="3" id="KW-1185">Reference proteome</keyword>
<dbReference type="HOGENOM" id="CLU_1587506_0_0_1"/>
<accession>R0K7Q9</accession>
<evidence type="ECO:0000313" key="2">
    <source>
        <dbReference type="EMBL" id="EOA84337.1"/>
    </source>
</evidence>
<protein>
    <submittedName>
        <fullName evidence="2">Uncharacterized protein</fullName>
    </submittedName>
</protein>
<dbReference type="EMBL" id="KB908814">
    <property type="protein sequence ID" value="EOA84337.1"/>
    <property type="molecule type" value="Genomic_DNA"/>
</dbReference>
<feature type="compositionally biased region" description="Basic and acidic residues" evidence="1">
    <location>
        <begin position="156"/>
        <end position="168"/>
    </location>
</feature>
<dbReference type="GeneID" id="19403749"/>
<evidence type="ECO:0000313" key="3">
    <source>
        <dbReference type="Proteomes" id="UP000016935"/>
    </source>
</evidence>
<dbReference type="Proteomes" id="UP000016935">
    <property type="component" value="Unassembled WGS sequence"/>
</dbReference>
<organism evidence="2 3">
    <name type="scientific">Exserohilum turcicum (strain 28A)</name>
    <name type="common">Northern leaf blight fungus</name>
    <name type="synonym">Setosphaeria turcica</name>
    <dbReference type="NCBI Taxonomy" id="671987"/>
    <lineage>
        <taxon>Eukaryota</taxon>
        <taxon>Fungi</taxon>
        <taxon>Dikarya</taxon>
        <taxon>Ascomycota</taxon>
        <taxon>Pezizomycotina</taxon>
        <taxon>Dothideomycetes</taxon>
        <taxon>Pleosporomycetidae</taxon>
        <taxon>Pleosporales</taxon>
        <taxon>Pleosporineae</taxon>
        <taxon>Pleosporaceae</taxon>
        <taxon>Exserohilum</taxon>
    </lineage>
</organism>
<proteinExistence type="predicted"/>
<feature type="region of interest" description="Disordered" evidence="1">
    <location>
        <begin position="146"/>
        <end position="168"/>
    </location>
</feature>
<reference evidence="2 3" key="2">
    <citation type="journal article" date="2013" name="PLoS Genet.">
        <title>Comparative genome structure, secondary metabolite, and effector coding capacity across Cochliobolus pathogens.</title>
        <authorList>
            <person name="Condon B.J."/>
            <person name="Leng Y."/>
            <person name="Wu D."/>
            <person name="Bushley K.E."/>
            <person name="Ohm R.A."/>
            <person name="Otillar R."/>
            <person name="Martin J."/>
            <person name="Schackwitz W."/>
            <person name="Grimwood J."/>
            <person name="MohdZainudin N."/>
            <person name="Xue C."/>
            <person name="Wang R."/>
            <person name="Manning V.A."/>
            <person name="Dhillon B."/>
            <person name="Tu Z.J."/>
            <person name="Steffenson B.J."/>
            <person name="Salamov A."/>
            <person name="Sun H."/>
            <person name="Lowry S."/>
            <person name="LaButti K."/>
            <person name="Han J."/>
            <person name="Copeland A."/>
            <person name="Lindquist E."/>
            <person name="Barry K."/>
            <person name="Schmutz J."/>
            <person name="Baker S.E."/>
            <person name="Ciuffetti L.M."/>
            <person name="Grigoriev I.V."/>
            <person name="Zhong S."/>
            <person name="Turgeon B.G."/>
        </authorList>
    </citation>
    <scope>NUCLEOTIDE SEQUENCE [LARGE SCALE GENOMIC DNA]</scope>
    <source>
        <strain evidence="3">28A</strain>
    </source>
</reference>
<dbReference type="RefSeq" id="XP_008028121.1">
    <property type="nucleotide sequence ID" value="XM_008029930.1"/>
</dbReference>
<reference evidence="2 3" key="1">
    <citation type="journal article" date="2012" name="PLoS Pathog.">
        <title>Diverse lifestyles and strategies of plant pathogenesis encoded in the genomes of eighteen Dothideomycetes fungi.</title>
        <authorList>
            <person name="Ohm R.A."/>
            <person name="Feau N."/>
            <person name="Henrissat B."/>
            <person name="Schoch C.L."/>
            <person name="Horwitz B.A."/>
            <person name="Barry K.W."/>
            <person name="Condon B.J."/>
            <person name="Copeland A.C."/>
            <person name="Dhillon B."/>
            <person name="Glaser F."/>
            <person name="Hesse C.N."/>
            <person name="Kosti I."/>
            <person name="LaButti K."/>
            <person name="Lindquist E.A."/>
            <person name="Lucas S."/>
            <person name="Salamov A.A."/>
            <person name="Bradshaw R.E."/>
            <person name="Ciuffetti L."/>
            <person name="Hamelin R.C."/>
            <person name="Kema G.H.J."/>
            <person name="Lawrence C."/>
            <person name="Scott J.A."/>
            <person name="Spatafora J.W."/>
            <person name="Turgeon B.G."/>
            <person name="de Wit P.J.G.M."/>
            <person name="Zhong S."/>
            <person name="Goodwin S.B."/>
            <person name="Grigoriev I.V."/>
        </authorList>
    </citation>
    <scope>NUCLEOTIDE SEQUENCE [LARGE SCALE GENOMIC DNA]</scope>
    <source>
        <strain evidence="3">28A</strain>
    </source>
</reference>
<sequence length="168" mass="19459">MSRAYRSLEIDSYTHPWSVYQVSTGSSPELYRVSHEIQDELQYGIITPAQSRALRATLARIELVLETREEALRSRPLINFEAPPPRVSPVLAPRSEPPPQYVVETRAPQREIVTVAQPTARSVVVTRGEGPMHIIRYNEYGVLVEDRDETEEEREEREYQEWKRANQL</sequence>